<accession>A0A1M6SG74</accession>
<dbReference type="PANTHER" id="PTHR47197">
    <property type="entry name" value="PROTEIN NIRF"/>
    <property type="match status" value="1"/>
</dbReference>
<organism evidence="1 2">
    <name type="scientific">Hathewaya proteolytica DSM 3090</name>
    <dbReference type="NCBI Taxonomy" id="1121331"/>
    <lineage>
        <taxon>Bacteria</taxon>
        <taxon>Bacillati</taxon>
        <taxon>Bacillota</taxon>
        <taxon>Clostridia</taxon>
        <taxon>Eubacteriales</taxon>
        <taxon>Clostridiaceae</taxon>
        <taxon>Hathewaya</taxon>
    </lineage>
</organism>
<gene>
    <name evidence="1" type="ORF">SAMN02745248_02536</name>
</gene>
<dbReference type="InterPro" id="IPR011048">
    <property type="entry name" value="Haem_d1_sf"/>
</dbReference>
<dbReference type="PANTHER" id="PTHR47197:SF3">
    <property type="entry name" value="DIHYDRO-HEME D1 DEHYDROGENASE"/>
    <property type="match status" value="1"/>
</dbReference>
<dbReference type="Proteomes" id="UP000183952">
    <property type="component" value="Unassembled WGS sequence"/>
</dbReference>
<name>A0A1M6SG74_9CLOT</name>
<dbReference type="RefSeq" id="WP_072904431.1">
    <property type="nucleotide sequence ID" value="NZ_FRAD01000028.1"/>
</dbReference>
<evidence type="ECO:0000313" key="2">
    <source>
        <dbReference type="Proteomes" id="UP000183952"/>
    </source>
</evidence>
<dbReference type="SUPFAM" id="SSF51004">
    <property type="entry name" value="C-terminal (heme d1) domain of cytochrome cd1-nitrite reductase"/>
    <property type="match status" value="1"/>
</dbReference>
<dbReference type="Gene3D" id="2.130.10.10">
    <property type="entry name" value="YVTN repeat-like/Quinoprotein amine dehydrogenase"/>
    <property type="match status" value="1"/>
</dbReference>
<dbReference type="InterPro" id="IPR051200">
    <property type="entry name" value="Host-pathogen_enzymatic-act"/>
</dbReference>
<dbReference type="InterPro" id="IPR015943">
    <property type="entry name" value="WD40/YVTN_repeat-like_dom_sf"/>
</dbReference>
<protein>
    <submittedName>
        <fullName evidence="1">40-residue YVTN family beta-propeller repeat-containing protein</fullName>
    </submittedName>
</protein>
<evidence type="ECO:0000313" key="1">
    <source>
        <dbReference type="EMBL" id="SHK43685.1"/>
    </source>
</evidence>
<dbReference type="OrthoDB" id="1706639at2"/>
<sequence>MSRIYVCNSYSDSISEIDCGNMESIRKIKLSTADERVGPHGICRYKNNLIVANKHKGSISILDLSNYGKEEYYIGSNCSDVKVYKDKAYVVCSDSNDIKIFDFLEKRVQESIPCGHCPKNIHIDIENQEIMVNNFMENSISIIDLKDHENNKKVIVGEYPGKVIYSPVNNMYIVTTSFMGRRKNGYVKFLGKNFKSIGEIEVGKSPVDFCIYNEKVYVGNFENGTISVLDLMYMKKIEDIKVYGMPRGIQVLEDNLYVADYYGNCLNKINLITKEKTKTTTGNEPTAVVIL</sequence>
<dbReference type="EMBL" id="FRAD01000028">
    <property type="protein sequence ID" value="SHK43685.1"/>
    <property type="molecule type" value="Genomic_DNA"/>
</dbReference>
<proteinExistence type="predicted"/>
<dbReference type="AlphaFoldDB" id="A0A1M6SG74"/>
<dbReference type="STRING" id="1121331.SAMN02745248_02536"/>
<reference evidence="1 2" key="1">
    <citation type="submission" date="2016-11" db="EMBL/GenBank/DDBJ databases">
        <authorList>
            <person name="Jaros S."/>
            <person name="Januszkiewicz K."/>
            <person name="Wedrychowicz H."/>
        </authorList>
    </citation>
    <scope>NUCLEOTIDE SEQUENCE [LARGE SCALE GENOMIC DNA]</scope>
    <source>
        <strain evidence="1 2">DSM 3090</strain>
    </source>
</reference>
<keyword evidence="2" id="KW-1185">Reference proteome</keyword>